<keyword evidence="1" id="KW-0540">Nuclease</keyword>
<name>A0A845U407_9PROT</name>
<reference evidence="1" key="1">
    <citation type="submission" date="2019-11" db="EMBL/GenBank/DDBJ databases">
        <title>Acidithiobacillus ferrianus sp. nov.: a facultatively anaerobic and extremely acidophilic chemolithoautotroph.</title>
        <authorList>
            <person name="Norris P.R."/>
            <person name="Falagan C."/>
            <person name="Moya-Beltran A."/>
            <person name="Castro M."/>
            <person name="Quatrini R."/>
            <person name="Johnson D.B."/>
        </authorList>
    </citation>
    <scope>NUCLEOTIDE SEQUENCE [LARGE SCALE GENOMIC DNA]</scope>
    <source>
        <strain evidence="1">MG</strain>
    </source>
</reference>
<dbReference type="GO" id="GO:0009307">
    <property type="term" value="P:DNA restriction-modification system"/>
    <property type="evidence" value="ECO:0007669"/>
    <property type="project" value="InterPro"/>
</dbReference>
<dbReference type="InterPro" id="IPR011335">
    <property type="entry name" value="Restrct_endonuc-II-like"/>
</dbReference>
<organism evidence="1">
    <name type="scientific">Acidithiobacillus ferrianus</name>
    <dbReference type="NCBI Taxonomy" id="2678518"/>
    <lineage>
        <taxon>Bacteria</taxon>
        <taxon>Pseudomonadati</taxon>
        <taxon>Pseudomonadota</taxon>
        <taxon>Acidithiobacillia</taxon>
        <taxon>Acidithiobacillales</taxon>
        <taxon>Acidithiobacillaceae</taxon>
        <taxon>Acidithiobacillus</taxon>
    </lineage>
</organism>
<sequence length="196" mass="22660">MGVELLPEFIRTHYETHEWKHACAILHHDFPHEWKDILSVLSDFRLNKSWITNPGGRKSGVSEFIDGYLYRRNWVEKEFQTHVVVDQHTMNTPTHKIDCFRNHVALEIEWNNKDPFYDRDLNNFRLLFDLRAISVGVVITRCDSLQEIFNQLGRGSSYGASTTHMSKLLPRIEGNGGGGCPLLVFGITPSLYVEDE</sequence>
<dbReference type="AlphaFoldDB" id="A0A845U407"/>
<gene>
    <name evidence="1" type="ORF">GL267_02955</name>
</gene>
<dbReference type="Gene3D" id="3.40.91.20">
    <property type="match status" value="1"/>
</dbReference>
<dbReference type="InterPro" id="IPR011338">
    <property type="entry name" value="BamHI/BglII/BstY"/>
</dbReference>
<dbReference type="SUPFAM" id="SSF52980">
    <property type="entry name" value="Restriction endonuclease-like"/>
    <property type="match status" value="1"/>
</dbReference>
<keyword evidence="1" id="KW-0255">Endonuclease</keyword>
<protein>
    <submittedName>
        <fullName evidence="1">Restriction endonuclease</fullName>
    </submittedName>
</protein>
<dbReference type="RefSeq" id="WP_163096336.1">
    <property type="nucleotide sequence ID" value="NZ_CP127523.1"/>
</dbReference>
<dbReference type="GO" id="GO:0000287">
    <property type="term" value="F:magnesium ion binding"/>
    <property type="evidence" value="ECO:0007669"/>
    <property type="project" value="InterPro"/>
</dbReference>
<evidence type="ECO:0000313" key="1">
    <source>
        <dbReference type="EMBL" id="NDU41643.1"/>
    </source>
</evidence>
<accession>A0A845U407</accession>
<dbReference type="GO" id="GO:0003677">
    <property type="term" value="F:DNA binding"/>
    <property type="evidence" value="ECO:0007669"/>
    <property type="project" value="InterPro"/>
</dbReference>
<dbReference type="GO" id="GO:0009036">
    <property type="term" value="F:type II site-specific deoxyribonuclease activity"/>
    <property type="evidence" value="ECO:0007669"/>
    <property type="project" value="InterPro"/>
</dbReference>
<dbReference type="Pfam" id="PF09195">
    <property type="entry name" value="Endonuc-BglII"/>
    <property type="match status" value="1"/>
</dbReference>
<proteinExistence type="predicted"/>
<dbReference type="InterPro" id="IPR015278">
    <property type="entry name" value="BglII-like"/>
</dbReference>
<keyword evidence="1" id="KW-0378">Hydrolase</keyword>
<dbReference type="EMBL" id="WNJL01000011">
    <property type="protein sequence ID" value="NDU41643.1"/>
    <property type="molecule type" value="Genomic_DNA"/>
</dbReference>
<comment type="caution">
    <text evidence="1">The sequence shown here is derived from an EMBL/GenBank/DDBJ whole genome shotgun (WGS) entry which is preliminary data.</text>
</comment>